<evidence type="ECO:0000259" key="2">
    <source>
        <dbReference type="Pfam" id="PF03432"/>
    </source>
</evidence>
<sequence length="230" mass="26957">MTTFFQTSHRHAGCGDLLAYIERDARDDLRNHRGEPLTDEQRAAMLAHSERHEFTRDFILSPENGERLSDRELSLRTRQTMREFLADRPNTVYAYGIHRDTEHPHVHVAIAGSQNSLYMDLDDIRETRARADEHFVERGREHTLRRDVARPRPERTDRAPEQHQHQEQHQQHQAMTHNMDTSDPDRGADALEASLLRAERQQQAEQTTEYTRAQEQEQGRESEHDRGRGV</sequence>
<accession>A0ABD6AFK1</accession>
<feature type="region of interest" description="Disordered" evidence="1">
    <location>
        <begin position="133"/>
        <end position="230"/>
    </location>
</feature>
<dbReference type="AlphaFoldDB" id="A0ABD6AFK1"/>
<dbReference type="EMBL" id="JBHTBF010000006">
    <property type="protein sequence ID" value="MFC7319247.1"/>
    <property type="molecule type" value="Genomic_DNA"/>
</dbReference>
<proteinExistence type="predicted"/>
<feature type="domain" description="MobA/VirD2-like nuclease" evidence="2">
    <location>
        <begin position="48"/>
        <end position="111"/>
    </location>
</feature>
<dbReference type="Proteomes" id="UP001596547">
    <property type="component" value="Unassembled WGS sequence"/>
</dbReference>
<evidence type="ECO:0000313" key="3">
    <source>
        <dbReference type="EMBL" id="MFC7319247.1"/>
    </source>
</evidence>
<name>A0ABD6AFK1_9EURY</name>
<protein>
    <submittedName>
        <fullName evidence="3">Relaxase/mobilization nuclease domain-containing protein</fullName>
    </submittedName>
</protein>
<dbReference type="RefSeq" id="WP_276306855.1">
    <property type="nucleotide sequence ID" value="NZ_CP119995.1"/>
</dbReference>
<feature type="compositionally biased region" description="Basic and acidic residues" evidence="1">
    <location>
        <begin position="133"/>
        <end position="170"/>
    </location>
</feature>
<reference evidence="3 4" key="1">
    <citation type="journal article" date="2019" name="Int. J. Syst. Evol. Microbiol.">
        <title>The Global Catalogue of Microorganisms (GCM) 10K type strain sequencing project: providing services to taxonomists for standard genome sequencing and annotation.</title>
        <authorList>
            <consortium name="The Broad Institute Genomics Platform"/>
            <consortium name="The Broad Institute Genome Sequencing Center for Infectious Disease"/>
            <person name="Wu L."/>
            <person name="Ma J."/>
        </authorList>
    </citation>
    <scope>NUCLEOTIDE SEQUENCE [LARGE SCALE GENOMIC DNA]</scope>
    <source>
        <strain evidence="3 4">PSR21</strain>
    </source>
</reference>
<organism evidence="3 4">
    <name type="scientific">Halomarina halobia</name>
    <dbReference type="NCBI Taxonomy" id="3033386"/>
    <lineage>
        <taxon>Archaea</taxon>
        <taxon>Methanobacteriati</taxon>
        <taxon>Methanobacteriota</taxon>
        <taxon>Stenosarchaea group</taxon>
        <taxon>Halobacteria</taxon>
        <taxon>Halobacteriales</taxon>
        <taxon>Natronomonadaceae</taxon>
        <taxon>Halomarina</taxon>
    </lineage>
</organism>
<gene>
    <name evidence="3" type="ORF">ACFQPE_20980</name>
</gene>
<dbReference type="Pfam" id="PF03432">
    <property type="entry name" value="Relaxase"/>
    <property type="match status" value="1"/>
</dbReference>
<evidence type="ECO:0000256" key="1">
    <source>
        <dbReference type="SAM" id="MobiDB-lite"/>
    </source>
</evidence>
<feature type="compositionally biased region" description="Basic and acidic residues" evidence="1">
    <location>
        <begin position="212"/>
        <end position="230"/>
    </location>
</feature>
<keyword evidence="4" id="KW-1185">Reference proteome</keyword>
<dbReference type="InterPro" id="IPR005094">
    <property type="entry name" value="Endonuclease_MobA/VirD2"/>
</dbReference>
<comment type="caution">
    <text evidence="3">The sequence shown here is derived from an EMBL/GenBank/DDBJ whole genome shotgun (WGS) entry which is preliminary data.</text>
</comment>
<evidence type="ECO:0000313" key="4">
    <source>
        <dbReference type="Proteomes" id="UP001596547"/>
    </source>
</evidence>
<dbReference type="GeneID" id="79318117"/>